<protein>
    <submittedName>
        <fullName evidence="2">Uncharacterized protein</fullName>
    </submittedName>
</protein>
<proteinExistence type="predicted"/>
<sequence length="109" mass="12079">MAKSGNKNTTKAKKDKVQVKSGTGAIMKAKDKRKKTAALKKVKEKLGQEIQNANAEFSELQSKMISEKENKTIENEKSKETEFSKVSIPPPTVSQEKQVEETTNVLANL</sequence>
<dbReference type="OrthoDB" id="10537800at2759"/>
<dbReference type="EMBL" id="CACRXK020003484">
    <property type="protein sequence ID" value="CAB3998981.1"/>
    <property type="molecule type" value="Genomic_DNA"/>
</dbReference>
<dbReference type="AlphaFoldDB" id="A0A7D9I4I3"/>
<name>A0A7D9I4I3_PARCT</name>
<organism evidence="2 3">
    <name type="scientific">Paramuricea clavata</name>
    <name type="common">Red gorgonian</name>
    <name type="synonym">Violescent sea-whip</name>
    <dbReference type="NCBI Taxonomy" id="317549"/>
    <lineage>
        <taxon>Eukaryota</taxon>
        <taxon>Metazoa</taxon>
        <taxon>Cnidaria</taxon>
        <taxon>Anthozoa</taxon>
        <taxon>Octocorallia</taxon>
        <taxon>Malacalcyonacea</taxon>
        <taxon>Plexauridae</taxon>
        <taxon>Paramuricea</taxon>
    </lineage>
</organism>
<feature type="region of interest" description="Disordered" evidence="1">
    <location>
        <begin position="69"/>
        <end position="109"/>
    </location>
</feature>
<accession>A0A7D9I4I3</accession>
<reference evidence="2" key="1">
    <citation type="submission" date="2020-04" db="EMBL/GenBank/DDBJ databases">
        <authorList>
            <person name="Alioto T."/>
            <person name="Alioto T."/>
            <person name="Gomez Garrido J."/>
        </authorList>
    </citation>
    <scope>NUCLEOTIDE SEQUENCE</scope>
    <source>
        <strain evidence="2">A484AB</strain>
    </source>
</reference>
<evidence type="ECO:0000313" key="2">
    <source>
        <dbReference type="EMBL" id="CAB3998981.1"/>
    </source>
</evidence>
<feature type="compositionally biased region" description="Polar residues" evidence="1">
    <location>
        <begin position="93"/>
        <end position="109"/>
    </location>
</feature>
<feature type="compositionally biased region" description="Basic and acidic residues" evidence="1">
    <location>
        <begin position="69"/>
        <end position="83"/>
    </location>
</feature>
<evidence type="ECO:0000256" key="1">
    <source>
        <dbReference type="SAM" id="MobiDB-lite"/>
    </source>
</evidence>
<dbReference type="Proteomes" id="UP001152795">
    <property type="component" value="Unassembled WGS sequence"/>
</dbReference>
<evidence type="ECO:0000313" key="3">
    <source>
        <dbReference type="Proteomes" id="UP001152795"/>
    </source>
</evidence>
<keyword evidence="3" id="KW-1185">Reference proteome</keyword>
<comment type="caution">
    <text evidence="2">The sequence shown here is derived from an EMBL/GenBank/DDBJ whole genome shotgun (WGS) entry which is preliminary data.</text>
</comment>
<gene>
    <name evidence="2" type="ORF">PACLA_8A039041</name>
</gene>
<feature type="region of interest" description="Disordered" evidence="1">
    <location>
        <begin position="1"/>
        <end position="33"/>
    </location>
</feature>